<dbReference type="AlphaFoldDB" id="X1STP0"/>
<sequence>LRNYLDTDGVNASKAAVIAANAKGIKSIWGVTSGGTTITSTNWADFRQAILNAAQWAQDNGIYEFQLGNEEEYHVDGTTMTVAQIIINLKSVATDVQAIFTNGNISYSCWQNTIDDWVVAGKGNIDILASNVYMGGNGSYGKIWKTRITNLVDAFGADGTYITEFAPSYSSLDDYSTDEAVQAAAVSEMINYIRASGINRALFYTWWGDTFGVVKTDDTYRLLWSQALINTEPVKFVTVPTKLPQFLQSL</sequence>
<dbReference type="Gene3D" id="3.20.20.80">
    <property type="entry name" value="Glycosidases"/>
    <property type="match status" value="1"/>
</dbReference>
<dbReference type="SUPFAM" id="SSF51445">
    <property type="entry name" value="(Trans)glycosidases"/>
    <property type="match status" value="1"/>
</dbReference>
<proteinExistence type="predicted"/>
<dbReference type="InterPro" id="IPR017853">
    <property type="entry name" value="GH"/>
</dbReference>
<evidence type="ECO:0000313" key="1">
    <source>
        <dbReference type="EMBL" id="GAI78725.1"/>
    </source>
</evidence>
<dbReference type="EMBL" id="BARW01014684">
    <property type="protein sequence ID" value="GAI78725.1"/>
    <property type="molecule type" value="Genomic_DNA"/>
</dbReference>
<accession>X1STP0</accession>
<feature type="non-terminal residue" evidence="1">
    <location>
        <position position="1"/>
    </location>
</feature>
<evidence type="ECO:0008006" key="2">
    <source>
        <dbReference type="Google" id="ProtNLM"/>
    </source>
</evidence>
<comment type="caution">
    <text evidence="1">The sequence shown here is derived from an EMBL/GenBank/DDBJ whole genome shotgun (WGS) entry which is preliminary data.</text>
</comment>
<organism evidence="1">
    <name type="scientific">marine sediment metagenome</name>
    <dbReference type="NCBI Taxonomy" id="412755"/>
    <lineage>
        <taxon>unclassified sequences</taxon>
        <taxon>metagenomes</taxon>
        <taxon>ecological metagenomes</taxon>
    </lineage>
</organism>
<gene>
    <name evidence="1" type="ORF">S12H4_25962</name>
</gene>
<reference evidence="1" key="1">
    <citation type="journal article" date="2014" name="Front. Microbiol.">
        <title>High frequency of phylogenetically diverse reductive dehalogenase-homologous genes in deep subseafloor sedimentary metagenomes.</title>
        <authorList>
            <person name="Kawai M."/>
            <person name="Futagami T."/>
            <person name="Toyoda A."/>
            <person name="Takaki Y."/>
            <person name="Nishi S."/>
            <person name="Hori S."/>
            <person name="Arai W."/>
            <person name="Tsubouchi T."/>
            <person name="Morono Y."/>
            <person name="Uchiyama I."/>
            <person name="Ito T."/>
            <person name="Fujiyama A."/>
            <person name="Inagaki F."/>
            <person name="Takami H."/>
        </authorList>
    </citation>
    <scope>NUCLEOTIDE SEQUENCE</scope>
    <source>
        <strain evidence="1">Expedition CK06-06</strain>
    </source>
</reference>
<protein>
    <recommendedName>
        <fullName evidence="2">Asl1-like glycosyl hydrolase catalytic domain-containing protein</fullName>
    </recommendedName>
</protein>
<name>X1STP0_9ZZZZ</name>